<dbReference type="AlphaFoldDB" id="D8Q5P4"/>
<dbReference type="InterPro" id="IPR036910">
    <property type="entry name" value="HMG_box_dom_sf"/>
</dbReference>
<dbReference type="PROSITE" id="PS50118">
    <property type="entry name" value="HMG_BOX_2"/>
    <property type="match status" value="1"/>
</dbReference>
<keyword evidence="1" id="KW-0238">DNA-binding</keyword>
<dbReference type="KEGG" id="scm:SCHCO_02503711"/>
<sequence length="354" mass="39161">MTFFRTVRLVVDDAEYDFPLPEVGMSEYEIPRPGKDGKIARPPNQWIVWRSAFMKACVSYGKMLPGGLCTHAHRIWDGLPKEEKLPWALEAKRIADEHKRLYPDYKFHPIHDPAKRKARAQQKKVAAAAQRSTSPEDESEMYTPTPDGASSQRSRMPSPAQYTSPSGSHVTYGPGSLSSASIYAGGPAIRLPSPQGAHGQQPRGVKQEANPSTARAMPSLALSPHWYNTQGEISLPPLRLDPSDRRGASHNLPSLPSFLTSPATTNQQSSDDDDDDENMAPVAKVRRTATTFEDSRRTATNIWPATAAKWPAQRQPREAAVASCPASGQKRGRCPSWTALSNYRYNRRVSLCDK</sequence>
<feature type="region of interest" description="Disordered" evidence="2">
    <location>
        <begin position="305"/>
        <end position="333"/>
    </location>
</feature>
<dbReference type="GeneID" id="9589988"/>
<dbReference type="SUPFAM" id="SSF47095">
    <property type="entry name" value="HMG-box"/>
    <property type="match status" value="1"/>
</dbReference>
<dbReference type="EMBL" id="GL377306">
    <property type="protein sequence ID" value="EFI97004.1"/>
    <property type="molecule type" value="Genomic_DNA"/>
</dbReference>
<dbReference type="Gene3D" id="1.10.30.10">
    <property type="entry name" value="High mobility group box domain"/>
    <property type="match status" value="1"/>
</dbReference>
<feature type="DNA-binding region" description="HMG box" evidence="1">
    <location>
        <begin position="39"/>
        <end position="106"/>
    </location>
</feature>
<dbReference type="VEuPathDB" id="FungiDB:SCHCODRAFT_02503711"/>
<keyword evidence="5" id="KW-1185">Reference proteome</keyword>
<dbReference type="OrthoDB" id="6247875at2759"/>
<organism evidence="5">
    <name type="scientific">Schizophyllum commune (strain H4-8 / FGSC 9210)</name>
    <name type="common">Split gill fungus</name>
    <dbReference type="NCBI Taxonomy" id="578458"/>
    <lineage>
        <taxon>Eukaryota</taxon>
        <taxon>Fungi</taxon>
        <taxon>Dikarya</taxon>
        <taxon>Basidiomycota</taxon>
        <taxon>Agaricomycotina</taxon>
        <taxon>Agaricomycetes</taxon>
        <taxon>Agaricomycetidae</taxon>
        <taxon>Agaricales</taxon>
        <taxon>Schizophyllaceae</taxon>
        <taxon>Schizophyllum</taxon>
    </lineage>
</organism>
<dbReference type="Proteomes" id="UP000007431">
    <property type="component" value="Unassembled WGS sequence"/>
</dbReference>
<feature type="compositionally biased region" description="Polar residues" evidence="2">
    <location>
        <begin position="251"/>
        <end position="269"/>
    </location>
</feature>
<dbReference type="InParanoid" id="D8Q5P4"/>
<evidence type="ECO:0000313" key="4">
    <source>
        <dbReference type="EMBL" id="EFI97004.1"/>
    </source>
</evidence>
<dbReference type="GO" id="GO:0005634">
    <property type="term" value="C:nucleus"/>
    <property type="evidence" value="ECO:0007669"/>
    <property type="project" value="UniProtKB-UniRule"/>
</dbReference>
<accession>D8Q5P4</accession>
<dbReference type="Pfam" id="PF00505">
    <property type="entry name" value="HMG_box"/>
    <property type="match status" value="1"/>
</dbReference>
<feature type="region of interest" description="Disordered" evidence="2">
    <location>
        <begin position="237"/>
        <end position="278"/>
    </location>
</feature>
<name>D8Q5P4_SCHCM</name>
<proteinExistence type="predicted"/>
<gene>
    <name evidence="4" type="ORF">SCHCODRAFT_257265</name>
</gene>
<dbReference type="OMA" id="ILIDEWT"/>
<dbReference type="HOGENOM" id="CLU_783370_0_0_1"/>
<evidence type="ECO:0000256" key="2">
    <source>
        <dbReference type="SAM" id="MobiDB-lite"/>
    </source>
</evidence>
<dbReference type="RefSeq" id="XP_003031907.1">
    <property type="nucleotide sequence ID" value="XM_003031861.1"/>
</dbReference>
<dbReference type="SMART" id="SM00398">
    <property type="entry name" value="HMG"/>
    <property type="match status" value="1"/>
</dbReference>
<keyword evidence="1" id="KW-0539">Nucleus</keyword>
<evidence type="ECO:0000256" key="1">
    <source>
        <dbReference type="PROSITE-ProRule" id="PRU00267"/>
    </source>
</evidence>
<feature type="region of interest" description="Disordered" evidence="2">
    <location>
        <begin position="113"/>
        <end position="215"/>
    </location>
</feature>
<evidence type="ECO:0000313" key="5">
    <source>
        <dbReference type="Proteomes" id="UP000007431"/>
    </source>
</evidence>
<reference evidence="4 5" key="1">
    <citation type="journal article" date="2010" name="Nat. Biotechnol.">
        <title>Genome sequence of the model mushroom Schizophyllum commune.</title>
        <authorList>
            <person name="Ohm R.A."/>
            <person name="de Jong J.F."/>
            <person name="Lugones L.G."/>
            <person name="Aerts A."/>
            <person name="Kothe E."/>
            <person name="Stajich J.E."/>
            <person name="de Vries R.P."/>
            <person name="Record E."/>
            <person name="Levasseur A."/>
            <person name="Baker S.E."/>
            <person name="Bartholomew K.A."/>
            <person name="Coutinho P.M."/>
            <person name="Erdmann S."/>
            <person name="Fowler T.J."/>
            <person name="Gathman A.C."/>
            <person name="Lombard V."/>
            <person name="Henrissat B."/>
            <person name="Knabe N."/>
            <person name="Kuees U."/>
            <person name="Lilly W.W."/>
            <person name="Lindquist E."/>
            <person name="Lucas S."/>
            <person name="Magnuson J.K."/>
            <person name="Piumi F."/>
            <person name="Raudaskoski M."/>
            <person name="Salamov A."/>
            <person name="Schmutz J."/>
            <person name="Schwarze F.W.M.R."/>
            <person name="vanKuyk P.A."/>
            <person name="Horton J.S."/>
            <person name="Grigoriev I.V."/>
            <person name="Woesten H.A.B."/>
        </authorList>
    </citation>
    <scope>NUCLEOTIDE SEQUENCE [LARGE SCALE GENOMIC DNA]</scope>
    <source>
        <strain evidence="5">H4-8 / FGSC 9210</strain>
    </source>
</reference>
<feature type="domain" description="HMG box" evidence="3">
    <location>
        <begin position="39"/>
        <end position="106"/>
    </location>
</feature>
<dbReference type="InterPro" id="IPR009071">
    <property type="entry name" value="HMG_box_dom"/>
</dbReference>
<protein>
    <recommendedName>
        <fullName evidence="3">HMG box domain-containing protein</fullName>
    </recommendedName>
</protein>
<dbReference type="GO" id="GO:0003677">
    <property type="term" value="F:DNA binding"/>
    <property type="evidence" value="ECO:0007669"/>
    <property type="project" value="UniProtKB-UniRule"/>
</dbReference>
<evidence type="ECO:0000259" key="3">
    <source>
        <dbReference type="PROSITE" id="PS50118"/>
    </source>
</evidence>
<feature type="compositionally biased region" description="Polar residues" evidence="2">
    <location>
        <begin position="148"/>
        <end position="169"/>
    </location>
</feature>